<accession>A0ABQ6HB90</accession>
<feature type="compositionally biased region" description="Low complexity" evidence="3">
    <location>
        <begin position="145"/>
        <end position="154"/>
    </location>
</feature>
<dbReference type="InterPro" id="IPR018635">
    <property type="entry name" value="UPF0319"/>
</dbReference>
<dbReference type="PANTHER" id="PTHR38108">
    <property type="entry name" value="UPF0319 PROTEIN YCCT"/>
    <property type="match status" value="1"/>
</dbReference>
<comment type="similarity">
    <text evidence="1">Belongs to the UPF0319 family.</text>
</comment>
<reference evidence="5 6" key="1">
    <citation type="submission" date="2023-03" db="EMBL/GenBank/DDBJ databases">
        <title>Thalassotalea loyana LMG 22536T draft genome sequence.</title>
        <authorList>
            <person name="Sawabe T."/>
        </authorList>
    </citation>
    <scope>NUCLEOTIDE SEQUENCE [LARGE SCALE GENOMIC DNA]</scope>
    <source>
        <strain evidence="5 6">LMG 22536</strain>
    </source>
</reference>
<dbReference type="Pfam" id="PF09829">
    <property type="entry name" value="DUF2057"/>
    <property type="match status" value="1"/>
</dbReference>
<dbReference type="EMBL" id="BSSV01000003">
    <property type="protein sequence ID" value="GLX85380.1"/>
    <property type="molecule type" value="Genomic_DNA"/>
</dbReference>
<protein>
    <recommendedName>
        <fullName evidence="7">DUF2057 domain-containing protein</fullName>
    </recommendedName>
</protein>
<feature type="signal peptide" evidence="4">
    <location>
        <begin position="1"/>
        <end position="20"/>
    </location>
</feature>
<keyword evidence="6" id="KW-1185">Reference proteome</keyword>
<feature type="compositionally biased region" description="Polar residues" evidence="3">
    <location>
        <begin position="155"/>
        <end position="172"/>
    </location>
</feature>
<proteinExistence type="inferred from homology"/>
<evidence type="ECO:0000256" key="1">
    <source>
        <dbReference type="ARBA" id="ARBA00008490"/>
    </source>
</evidence>
<evidence type="ECO:0008006" key="7">
    <source>
        <dbReference type="Google" id="ProtNLM"/>
    </source>
</evidence>
<dbReference type="RefSeq" id="WP_284297434.1">
    <property type="nucleotide sequence ID" value="NZ_BSSV01000003.1"/>
</dbReference>
<evidence type="ECO:0000256" key="2">
    <source>
        <dbReference type="ARBA" id="ARBA00022729"/>
    </source>
</evidence>
<feature type="chain" id="PRO_5045670727" description="DUF2057 domain-containing protein" evidence="4">
    <location>
        <begin position="21"/>
        <end position="203"/>
    </location>
</feature>
<keyword evidence="2 4" id="KW-0732">Signal</keyword>
<gene>
    <name evidence="5" type="ORF">tloyanaT_16320</name>
</gene>
<dbReference type="Proteomes" id="UP001157134">
    <property type="component" value="Unassembled WGS sequence"/>
</dbReference>
<sequence>MIKIKHLLLSTFFVCTPALAGKLMISETLKVLEINGIEHESSFFEKSTEFAIKPGEQKLLLKYQEFFEDDDENFATIRSKPFLFSFIAKENQDYKLATPSLDSESDGKVFAKKPRVILTNNQAQVVESQVNLLTATAVTAPTTVSSGVTVSSPSNEKLTTADSSQTTSSVVNKNQPTALSMLNYWWQQASEAEKQAFLSTINK</sequence>
<name>A0ABQ6HB90_9GAMM</name>
<evidence type="ECO:0000313" key="6">
    <source>
        <dbReference type="Proteomes" id="UP001157134"/>
    </source>
</evidence>
<dbReference type="PANTHER" id="PTHR38108:SF1">
    <property type="entry name" value="UPF0319 PROTEIN YCCT"/>
    <property type="match status" value="1"/>
</dbReference>
<comment type="caution">
    <text evidence="5">The sequence shown here is derived from an EMBL/GenBank/DDBJ whole genome shotgun (WGS) entry which is preliminary data.</text>
</comment>
<evidence type="ECO:0000313" key="5">
    <source>
        <dbReference type="EMBL" id="GLX85380.1"/>
    </source>
</evidence>
<evidence type="ECO:0000256" key="3">
    <source>
        <dbReference type="SAM" id="MobiDB-lite"/>
    </source>
</evidence>
<feature type="region of interest" description="Disordered" evidence="3">
    <location>
        <begin position="145"/>
        <end position="172"/>
    </location>
</feature>
<evidence type="ECO:0000256" key="4">
    <source>
        <dbReference type="SAM" id="SignalP"/>
    </source>
</evidence>
<organism evidence="5 6">
    <name type="scientific">Thalassotalea loyana</name>
    <dbReference type="NCBI Taxonomy" id="280483"/>
    <lineage>
        <taxon>Bacteria</taxon>
        <taxon>Pseudomonadati</taxon>
        <taxon>Pseudomonadota</taxon>
        <taxon>Gammaproteobacteria</taxon>
        <taxon>Alteromonadales</taxon>
        <taxon>Colwelliaceae</taxon>
        <taxon>Thalassotalea</taxon>
    </lineage>
</organism>